<name>A0A4R2I080_9GAMM</name>
<dbReference type="EMBL" id="SLWQ01000010">
    <property type="protein sequence ID" value="TCO37272.1"/>
    <property type="molecule type" value="Genomic_DNA"/>
</dbReference>
<dbReference type="Proteomes" id="UP000294862">
    <property type="component" value="Unassembled WGS sequence"/>
</dbReference>
<dbReference type="GO" id="GO:0016829">
    <property type="term" value="F:lyase activity"/>
    <property type="evidence" value="ECO:0007669"/>
    <property type="project" value="UniProtKB-KW"/>
</dbReference>
<keyword evidence="2" id="KW-0456">Lyase</keyword>
<evidence type="ECO:0000313" key="3">
    <source>
        <dbReference type="Proteomes" id="UP000294862"/>
    </source>
</evidence>
<dbReference type="InterPro" id="IPR029068">
    <property type="entry name" value="Glyas_Bleomycin-R_OHBP_Dase"/>
</dbReference>
<dbReference type="AlphaFoldDB" id="A0A4R2I080"/>
<protein>
    <submittedName>
        <fullName evidence="2">Putative enzyme related to lactoylglutathione lyase</fullName>
    </submittedName>
</protein>
<dbReference type="SUPFAM" id="SSF54593">
    <property type="entry name" value="Glyoxalase/Bleomycin resistance protein/Dihydroxybiphenyl dioxygenase"/>
    <property type="match status" value="1"/>
</dbReference>
<dbReference type="OrthoDB" id="4762357at2"/>
<gene>
    <name evidence="2" type="ORF">EV148_11083</name>
</gene>
<dbReference type="Pfam" id="PF18029">
    <property type="entry name" value="Glyoxalase_6"/>
    <property type="match status" value="1"/>
</dbReference>
<comment type="caution">
    <text evidence="2">The sequence shown here is derived from an EMBL/GenBank/DDBJ whole genome shotgun (WGS) entry which is preliminary data.</text>
</comment>
<reference evidence="2 3" key="1">
    <citation type="journal article" date="2015" name="Stand. Genomic Sci.">
        <title>Genomic Encyclopedia of Bacterial and Archaeal Type Strains, Phase III: the genomes of soil and plant-associated and newly described type strains.</title>
        <authorList>
            <person name="Whitman W.B."/>
            <person name="Woyke T."/>
            <person name="Klenk H.P."/>
            <person name="Zhou Y."/>
            <person name="Lilburn T.G."/>
            <person name="Beck B.J."/>
            <person name="De Vos P."/>
            <person name="Vandamme P."/>
            <person name="Eisen J.A."/>
            <person name="Garrity G."/>
            <person name="Hugenholtz P."/>
            <person name="Kyrpides N.C."/>
        </authorList>
    </citation>
    <scope>NUCLEOTIDE SEQUENCE [LARGE SCALE GENOMIC DNA]</scope>
    <source>
        <strain evidence="2 3">A3</strain>
    </source>
</reference>
<dbReference type="RefSeq" id="WP_131999815.1">
    <property type="nucleotide sequence ID" value="NZ_SLWQ01000010.1"/>
</dbReference>
<organism evidence="2 3">
    <name type="scientific">Dokdonella fugitiva</name>
    <dbReference type="NCBI Taxonomy" id="328517"/>
    <lineage>
        <taxon>Bacteria</taxon>
        <taxon>Pseudomonadati</taxon>
        <taxon>Pseudomonadota</taxon>
        <taxon>Gammaproteobacteria</taxon>
        <taxon>Lysobacterales</taxon>
        <taxon>Rhodanobacteraceae</taxon>
        <taxon>Dokdonella</taxon>
    </lineage>
</organism>
<sequence length="127" mass="13605">MPGPARAGLFVYAKDAERLATFYASVAGMVRLHATDELIVLESADIQLLVHRIPAAIAAGIEITSPPQRREDTALKFFFTVPSIEAAMATATRLGGDVSGERWNGPGFVVCNACDPEGNIFQVREAT</sequence>
<dbReference type="Gene3D" id="3.10.180.10">
    <property type="entry name" value="2,3-Dihydroxybiphenyl 1,2-Dioxygenase, domain 1"/>
    <property type="match status" value="1"/>
</dbReference>
<feature type="domain" description="Glyoxalase-like" evidence="1">
    <location>
        <begin position="11"/>
        <end position="123"/>
    </location>
</feature>
<keyword evidence="3" id="KW-1185">Reference proteome</keyword>
<accession>A0A4R2I080</accession>
<evidence type="ECO:0000313" key="2">
    <source>
        <dbReference type="EMBL" id="TCO37272.1"/>
    </source>
</evidence>
<evidence type="ECO:0000259" key="1">
    <source>
        <dbReference type="Pfam" id="PF18029"/>
    </source>
</evidence>
<proteinExistence type="predicted"/>
<dbReference type="InterPro" id="IPR041581">
    <property type="entry name" value="Glyoxalase_6"/>
</dbReference>